<dbReference type="OrthoDB" id="3211023at2"/>
<sequence length="340" mass="34593">MSAPTEARPSLRPAAAFGELPLPAGVEVLSVELPVGPLTVLRAAAAAHGHDVPRGTVLLVPGFTGTKEDFTTFLPRLAAAGWDAVAYSQRGQGDSAGPVGIENYRLPDFAGDTLLVADAVGAGGAVHLVGHSFGGCVARAAAIADPSRFLSVTLLCSGPHGWPGRHQETTDTVRAGGSIGLWYRDNPDTLGVPDSELDPGLAFLRLRAERTSPDNLLGGAEILRTDPDTTELLRATGLPALVAYGEHDDKWPLTMQHEAALGLGAREVAIPGGAHCPHLDGESPVATAVALSTFWGEVTDASFERAEPGALAAGSAPAPAPEATGAPDDAGASDNAGAPG</sequence>
<evidence type="ECO:0000256" key="1">
    <source>
        <dbReference type="SAM" id="MobiDB-lite"/>
    </source>
</evidence>
<dbReference type="GO" id="GO:0016787">
    <property type="term" value="F:hydrolase activity"/>
    <property type="evidence" value="ECO:0007669"/>
    <property type="project" value="UniProtKB-KW"/>
</dbReference>
<dbReference type="Gene3D" id="3.40.50.1820">
    <property type="entry name" value="alpha/beta hydrolase"/>
    <property type="match status" value="1"/>
</dbReference>
<accession>A0A1R4IL92</accession>
<feature type="compositionally biased region" description="Low complexity" evidence="1">
    <location>
        <begin position="308"/>
        <end position="332"/>
    </location>
</feature>
<name>A0A1R4IL92_9MICO</name>
<gene>
    <name evidence="3" type="ORF">FM119_02140</name>
</gene>
<feature type="region of interest" description="Disordered" evidence="1">
    <location>
        <begin position="306"/>
        <end position="340"/>
    </location>
</feature>
<dbReference type="InterPro" id="IPR000073">
    <property type="entry name" value="AB_hydrolase_1"/>
</dbReference>
<dbReference type="Pfam" id="PF00561">
    <property type="entry name" value="Abhydrolase_1"/>
    <property type="match status" value="1"/>
</dbReference>
<proteinExistence type="predicted"/>
<dbReference type="EMBL" id="FUKR01000013">
    <property type="protein sequence ID" value="SJN20023.1"/>
    <property type="molecule type" value="Genomic_DNA"/>
</dbReference>
<protein>
    <submittedName>
        <fullName evidence="3">Putative hydrolase</fullName>
    </submittedName>
</protein>
<evidence type="ECO:0000313" key="3">
    <source>
        <dbReference type="EMBL" id="SJN20023.1"/>
    </source>
</evidence>
<dbReference type="Proteomes" id="UP000196778">
    <property type="component" value="Unassembled WGS sequence"/>
</dbReference>
<keyword evidence="3" id="KW-0378">Hydrolase</keyword>
<keyword evidence="4" id="KW-1185">Reference proteome</keyword>
<reference evidence="4" key="1">
    <citation type="submission" date="2017-02" db="EMBL/GenBank/DDBJ databases">
        <authorList>
            <person name="Dridi B."/>
        </authorList>
    </citation>
    <scope>NUCLEOTIDE SEQUENCE [LARGE SCALE GENOMIC DNA]</scope>
    <source>
        <strain evidence="4">EB411</strain>
    </source>
</reference>
<dbReference type="SUPFAM" id="SSF53474">
    <property type="entry name" value="alpha/beta-Hydrolases"/>
    <property type="match status" value="1"/>
</dbReference>
<organism evidence="3 4">
    <name type="scientific">Mycetocola reblochoni REB411</name>
    <dbReference type="NCBI Taxonomy" id="1255698"/>
    <lineage>
        <taxon>Bacteria</taxon>
        <taxon>Bacillati</taxon>
        <taxon>Actinomycetota</taxon>
        <taxon>Actinomycetes</taxon>
        <taxon>Micrococcales</taxon>
        <taxon>Microbacteriaceae</taxon>
        <taxon>Mycetocola</taxon>
    </lineage>
</organism>
<dbReference type="PANTHER" id="PTHR43194:SF2">
    <property type="entry name" value="PEROXISOMAL MEMBRANE PROTEIN LPX1"/>
    <property type="match status" value="1"/>
</dbReference>
<dbReference type="PANTHER" id="PTHR43194">
    <property type="entry name" value="HYDROLASE ALPHA/BETA FOLD FAMILY"/>
    <property type="match status" value="1"/>
</dbReference>
<evidence type="ECO:0000313" key="4">
    <source>
        <dbReference type="Proteomes" id="UP000196778"/>
    </source>
</evidence>
<dbReference type="InterPro" id="IPR029058">
    <property type="entry name" value="AB_hydrolase_fold"/>
</dbReference>
<dbReference type="AlphaFoldDB" id="A0A1R4IL92"/>
<evidence type="ECO:0000259" key="2">
    <source>
        <dbReference type="Pfam" id="PF00561"/>
    </source>
</evidence>
<dbReference type="RefSeq" id="WP_087136050.1">
    <property type="nucleotide sequence ID" value="NZ_FUKR01000013.1"/>
</dbReference>
<dbReference type="InterPro" id="IPR050228">
    <property type="entry name" value="Carboxylesterase_BioH"/>
</dbReference>
<feature type="domain" description="AB hydrolase-1" evidence="2">
    <location>
        <begin position="56"/>
        <end position="177"/>
    </location>
</feature>